<dbReference type="PANTHER" id="PTHR37984">
    <property type="entry name" value="PROTEIN CBG26694"/>
    <property type="match status" value="1"/>
</dbReference>
<dbReference type="EMBL" id="ASPP01027792">
    <property type="protein sequence ID" value="ETO05765.1"/>
    <property type="molecule type" value="Genomic_DNA"/>
</dbReference>
<reference evidence="4 5" key="1">
    <citation type="journal article" date="2013" name="Curr. Biol.">
        <title>The Genome of the Foraminiferan Reticulomyxa filosa.</title>
        <authorList>
            <person name="Glockner G."/>
            <person name="Hulsmann N."/>
            <person name="Schleicher M."/>
            <person name="Noegel A.A."/>
            <person name="Eichinger L."/>
            <person name="Gallinger C."/>
            <person name="Pawlowski J."/>
            <person name="Sierra R."/>
            <person name="Euteneuer U."/>
            <person name="Pillet L."/>
            <person name="Moustafa A."/>
            <person name="Platzer M."/>
            <person name="Groth M."/>
            <person name="Szafranski K."/>
            <person name="Schliwa M."/>
        </authorList>
    </citation>
    <scope>NUCLEOTIDE SEQUENCE [LARGE SCALE GENOMIC DNA]</scope>
</reference>
<dbReference type="AlphaFoldDB" id="X6LYF6"/>
<accession>X6LYF6</accession>
<dbReference type="PANTHER" id="PTHR37984:SF5">
    <property type="entry name" value="PROTEIN NYNRIN-LIKE"/>
    <property type="match status" value="1"/>
</dbReference>
<dbReference type="Gene3D" id="3.30.70.270">
    <property type="match status" value="1"/>
</dbReference>
<dbReference type="GO" id="GO:0003824">
    <property type="term" value="F:catalytic activity"/>
    <property type="evidence" value="ECO:0007669"/>
    <property type="project" value="UniProtKB-KW"/>
</dbReference>
<feature type="non-terminal residue" evidence="4">
    <location>
        <position position="1"/>
    </location>
</feature>
<protein>
    <recommendedName>
        <fullName evidence="3">Reverse transcriptase/retrotransposon-derived protein RNase H-like domain-containing protein</fullName>
    </recommendedName>
</protein>
<dbReference type="OrthoDB" id="775972at2759"/>
<proteinExistence type="predicted"/>
<evidence type="ECO:0000256" key="2">
    <source>
        <dbReference type="SAM" id="Phobius"/>
    </source>
</evidence>
<keyword evidence="5" id="KW-1185">Reference proteome</keyword>
<dbReference type="InterPro" id="IPR043128">
    <property type="entry name" value="Rev_trsase/Diguanyl_cyclase"/>
</dbReference>
<keyword evidence="2" id="KW-1133">Transmembrane helix</keyword>
<evidence type="ECO:0000313" key="4">
    <source>
        <dbReference type="EMBL" id="ETO05765.1"/>
    </source>
</evidence>
<feature type="transmembrane region" description="Helical" evidence="2">
    <location>
        <begin position="12"/>
        <end position="35"/>
    </location>
</feature>
<comment type="caution">
    <text evidence="4">The sequence shown here is derived from an EMBL/GenBank/DDBJ whole genome shotgun (WGS) entry which is preliminary data.</text>
</comment>
<organism evidence="4 5">
    <name type="scientific">Reticulomyxa filosa</name>
    <dbReference type="NCBI Taxonomy" id="46433"/>
    <lineage>
        <taxon>Eukaryota</taxon>
        <taxon>Sar</taxon>
        <taxon>Rhizaria</taxon>
        <taxon>Retaria</taxon>
        <taxon>Foraminifera</taxon>
        <taxon>Monothalamids</taxon>
        <taxon>Reticulomyxidae</taxon>
        <taxon>Reticulomyxa</taxon>
    </lineage>
</organism>
<keyword evidence="2" id="KW-0472">Membrane</keyword>
<feature type="domain" description="Reverse transcriptase/retrotransposon-derived protein RNase H-like" evidence="3">
    <location>
        <begin position="49"/>
        <end position="131"/>
    </location>
</feature>
<dbReference type="FunFam" id="3.30.70.270:FF:000020">
    <property type="entry name" value="Transposon Tf2-6 polyprotein-like Protein"/>
    <property type="match status" value="1"/>
</dbReference>
<evidence type="ECO:0000313" key="5">
    <source>
        <dbReference type="Proteomes" id="UP000023152"/>
    </source>
</evidence>
<gene>
    <name evidence="4" type="ORF">RFI_31631</name>
</gene>
<keyword evidence="2" id="KW-0812">Transmembrane</keyword>
<dbReference type="Pfam" id="PF17919">
    <property type="entry name" value="RT_RNaseH_2"/>
    <property type="match status" value="1"/>
</dbReference>
<dbReference type="SUPFAM" id="SSF56672">
    <property type="entry name" value="DNA/RNA polymerases"/>
    <property type="match status" value="1"/>
</dbReference>
<sequence length="264" mass="30541">VLNISKPKTKKGIIRLLGLVKLIAKFISNLATLIVDLTKLRRKNSKWNWNKIHDKAFEQLKHAISHVQLLRHPKQNEHIIVQCDASNEAVCAALLQNHDGILVPIEFISKQFDSHQLKWHTSDKVTICIVIRNSKMDALSIIAWALQLSEFSFEARYFPGSENSIADFLSRNPKSLESVEKLLVITRSHFKKNINAKSYDKIQNTSDMVANQIDNAFDMNRELHDYDELFEKNKFREAQESDTILNIIKNIIMNKKDYHHAQNT</sequence>
<keyword evidence="1" id="KW-0511">Multifunctional enzyme</keyword>
<name>X6LYF6_RETFI</name>
<dbReference type="InterPro" id="IPR041577">
    <property type="entry name" value="RT_RNaseH_2"/>
</dbReference>
<evidence type="ECO:0000256" key="1">
    <source>
        <dbReference type="ARBA" id="ARBA00023268"/>
    </source>
</evidence>
<dbReference type="InterPro" id="IPR043502">
    <property type="entry name" value="DNA/RNA_pol_sf"/>
</dbReference>
<evidence type="ECO:0000259" key="3">
    <source>
        <dbReference type="Pfam" id="PF17919"/>
    </source>
</evidence>
<dbReference type="Proteomes" id="UP000023152">
    <property type="component" value="Unassembled WGS sequence"/>
</dbReference>
<dbReference type="InterPro" id="IPR050951">
    <property type="entry name" value="Retrovirus_Pol_polyprotein"/>
</dbReference>